<accession>A0ABZ1YVN9</accession>
<protein>
    <recommendedName>
        <fullName evidence="6">Serine/threonine-protein kinase PknK</fullName>
        <ecNumber evidence="6">2.7.11.1</ecNumber>
    </recommendedName>
    <alternativeName>
        <fullName evidence="6">Protein kinase K</fullName>
    </alternativeName>
</protein>
<dbReference type="SUPFAM" id="SSF52540">
    <property type="entry name" value="P-loop containing nucleoside triphosphate hydrolases"/>
    <property type="match status" value="1"/>
</dbReference>
<dbReference type="InterPro" id="IPR011990">
    <property type="entry name" value="TPR-like_helical_dom_sf"/>
</dbReference>
<dbReference type="InterPro" id="IPR008271">
    <property type="entry name" value="Ser/Thr_kinase_AS"/>
</dbReference>
<dbReference type="Gene3D" id="3.40.50.300">
    <property type="entry name" value="P-loop containing nucleotide triphosphate hydrolases"/>
    <property type="match status" value="1"/>
</dbReference>
<dbReference type="PROSITE" id="PS50011">
    <property type="entry name" value="PROTEIN_KINASE_DOM"/>
    <property type="match status" value="1"/>
</dbReference>
<dbReference type="SMART" id="SM00382">
    <property type="entry name" value="AAA"/>
    <property type="match status" value="1"/>
</dbReference>
<dbReference type="EMBL" id="CP109441">
    <property type="protein sequence ID" value="WUV46241.1"/>
    <property type="molecule type" value="Genomic_DNA"/>
</dbReference>
<comment type="catalytic activity">
    <reaction evidence="6">
        <text>L-threonyl-[protein] + ATP = O-phospho-L-threonyl-[protein] + ADP + H(+)</text>
        <dbReference type="Rhea" id="RHEA:46608"/>
        <dbReference type="Rhea" id="RHEA-COMP:11060"/>
        <dbReference type="Rhea" id="RHEA-COMP:11605"/>
        <dbReference type="ChEBI" id="CHEBI:15378"/>
        <dbReference type="ChEBI" id="CHEBI:30013"/>
        <dbReference type="ChEBI" id="CHEBI:30616"/>
        <dbReference type="ChEBI" id="CHEBI:61977"/>
        <dbReference type="ChEBI" id="CHEBI:456216"/>
        <dbReference type="EC" id="2.7.11.1"/>
    </reaction>
</comment>
<keyword evidence="5 6" id="KW-0067">ATP-binding</keyword>
<dbReference type="EC" id="2.7.11.1" evidence="6"/>
<keyword evidence="1 6" id="KW-0723">Serine/threonine-protein kinase</keyword>
<dbReference type="CDD" id="cd01120">
    <property type="entry name" value="RecA-like_superfamily"/>
    <property type="match status" value="1"/>
</dbReference>
<comment type="catalytic activity">
    <reaction evidence="6">
        <text>L-seryl-[protein] + ATP = O-phospho-L-seryl-[protein] + ADP + H(+)</text>
        <dbReference type="Rhea" id="RHEA:17989"/>
        <dbReference type="Rhea" id="RHEA-COMP:9863"/>
        <dbReference type="Rhea" id="RHEA-COMP:11604"/>
        <dbReference type="ChEBI" id="CHEBI:15378"/>
        <dbReference type="ChEBI" id="CHEBI:29999"/>
        <dbReference type="ChEBI" id="CHEBI:30616"/>
        <dbReference type="ChEBI" id="CHEBI:83421"/>
        <dbReference type="ChEBI" id="CHEBI:456216"/>
        <dbReference type="EC" id="2.7.11.1"/>
    </reaction>
</comment>
<dbReference type="InterPro" id="IPR003593">
    <property type="entry name" value="AAA+_ATPase"/>
</dbReference>
<dbReference type="Proteomes" id="UP001432062">
    <property type="component" value="Chromosome"/>
</dbReference>
<keyword evidence="4 6" id="KW-0418">Kinase</keyword>
<dbReference type="Pfam" id="PF17874">
    <property type="entry name" value="TPR_MalT"/>
    <property type="match status" value="1"/>
</dbReference>
<dbReference type="Gene3D" id="1.25.40.10">
    <property type="entry name" value="Tetratricopeptide repeat domain"/>
    <property type="match status" value="1"/>
</dbReference>
<dbReference type="PANTHER" id="PTHR43289">
    <property type="entry name" value="MITOGEN-ACTIVATED PROTEIN KINASE KINASE KINASE 20-RELATED"/>
    <property type="match status" value="1"/>
</dbReference>
<evidence type="ECO:0000256" key="3">
    <source>
        <dbReference type="ARBA" id="ARBA00022741"/>
    </source>
</evidence>
<evidence type="ECO:0000256" key="4">
    <source>
        <dbReference type="ARBA" id="ARBA00022777"/>
    </source>
</evidence>
<feature type="binding site" evidence="7">
    <location>
        <position position="55"/>
    </location>
    <ligand>
        <name>ATP</name>
        <dbReference type="ChEBI" id="CHEBI:30616"/>
    </ligand>
</feature>
<dbReference type="RefSeq" id="WP_329409833.1">
    <property type="nucleotide sequence ID" value="NZ_CP109441.1"/>
</dbReference>
<sequence>MDELDEAATQRDLPTGIAAELAAAGFGDATEIGRGGFGVVYCCYEYALERYVAVKLLRSEVGGSEREQFLREQRALGRLFGHPDILQVLQVDITATGRPYIVMPFYACGSLETVLRDSGPLRWSEVLSIGVKMAAALAAAHAIGIVHRDVKPGNILLTDYGEPQLADFGIAQFGDGTTSSLRIVQGTPAFTAPEVLGGATPNPISDIYGLGATLHCLLAGQAAFARRTGEQLEVQLARIATAAAPTLRDQHIPAAVCAAIEAAMAAKPADRPRSAIEFGEMLRRVQHETGQAVDALALPPTVGESGSATAVPVASHTPDVATPPPPPSTAMKFRPPAAPHTMIARTRLLTLLRDGGDRRLTLIHGPAGFGKTTLALQWATALAAEDVPVAWLTADPDDDNIAWFLSHLVEAIRRVAPELARELGTLLDERSSDTARYVLSALIDEIHSGGRAMVLVIDDWHRVHGETTCAALDYLLEHGCHHLRLVIASRTRACLPLSRMLVRDELVEIDVAELRFDPHETGAFLVDSGGLSLSTDDVNRLQETTEGWPAALQLASLSLRGHDHPAAFINQLTGRHRALADYLAENVLDSLEPPLLDFLLATAITERVCADLAVRLTDRSDSQELLEEIADRNLFLRRLDEEDQWFQYHHLFADYLRRRLVRRDPTRLTQLHRRAAEWCDDHEIVPAAVDHALAADDPDYAADLVERRAMDLIEGSRMATFLGLLTKLPQRLAESRPRLQICRAWANVGLQRSEQVRLALEQVDAALDAGAATGTEATKLRIEAETVAGAAQFVTDRFDGLPDLLARHLEDADTPFTAINAANLASVDALNRFDFTEARRWQQWAAPYHRRSKGPFGVMYGRCVAGLAALEELDIAAAEEHFDAAITHTRRGRSQTYGSRMSGALLGSIRYEQDRLDEAEQLLDSSADLGRHGGAVWFLLASFGTGARIKAIRGDLAAAEQRLTEGAAIAENESLPRLAARMVNERIRLGLPVPPEARDALRQLPLYRKQDTMIHAGIAELEQDSAIRLLLADHLADEACNRADQMVREIETQHRPRAFVQAQLLRAGCLWTAGRRQNAKEAALPALMLCAEQGLVRTVVDAAPHISEILTELEHDDAPRIVLELLQAAANSSASSR</sequence>
<dbReference type="InterPro" id="IPR041617">
    <property type="entry name" value="TPR_MalT"/>
</dbReference>
<reference evidence="9" key="1">
    <citation type="submission" date="2022-10" db="EMBL/GenBank/DDBJ databases">
        <title>The complete genomes of actinobacterial strains from the NBC collection.</title>
        <authorList>
            <person name="Joergensen T.S."/>
            <person name="Alvarez Arevalo M."/>
            <person name="Sterndorff E.B."/>
            <person name="Faurdal D."/>
            <person name="Vuksanovic O."/>
            <person name="Mourched A.-S."/>
            <person name="Charusanti P."/>
            <person name="Shaw S."/>
            <person name="Blin K."/>
            <person name="Weber T."/>
        </authorList>
    </citation>
    <scope>NUCLEOTIDE SEQUENCE</scope>
    <source>
        <strain evidence="9">NBC_01482</strain>
    </source>
</reference>
<organism evidence="9 10">
    <name type="scientific">Nocardia vinacea</name>
    <dbReference type="NCBI Taxonomy" id="96468"/>
    <lineage>
        <taxon>Bacteria</taxon>
        <taxon>Bacillati</taxon>
        <taxon>Actinomycetota</taxon>
        <taxon>Actinomycetes</taxon>
        <taxon>Mycobacteriales</taxon>
        <taxon>Nocardiaceae</taxon>
        <taxon>Nocardia</taxon>
    </lineage>
</organism>
<keyword evidence="10" id="KW-1185">Reference proteome</keyword>
<dbReference type="InterPro" id="IPR059106">
    <property type="entry name" value="WHD_MalT"/>
</dbReference>
<dbReference type="SUPFAM" id="SSF56112">
    <property type="entry name" value="Protein kinase-like (PK-like)"/>
    <property type="match status" value="1"/>
</dbReference>
<dbReference type="Pfam" id="PF00069">
    <property type="entry name" value="Pkinase"/>
    <property type="match status" value="1"/>
</dbReference>
<gene>
    <name evidence="9" type="ORF">OG563_45510</name>
</gene>
<dbReference type="Pfam" id="PF13191">
    <property type="entry name" value="AAA_16"/>
    <property type="match status" value="1"/>
</dbReference>
<evidence type="ECO:0000256" key="5">
    <source>
        <dbReference type="ARBA" id="ARBA00022840"/>
    </source>
</evidence>
<name>A0ABZ1YVN9_9NOCA</name>
<proteinExistence type="inferred from homology"/>
<dbReference type="PROSITE" id="PS00107">
    <property type="entry name" value="PROTEIN_KINASE_ATP"/>
    <property type="match status" value="1"/>
</dbReference>
<dbReference type="InterPro" id="IPR016236">
    <property type="entry name" value="Ser/Thr_kinase_PknK_prd"/>
</dbReference>
<evidence type="ECO:0000256" key="6">
    <source>
        <dbReference type="PIRNR" id="PIRNR000574"/>
    </source>
</evidence>
<evidence type="ECO:0000259" key="8">
    <source>
        <dbReference type="PROSITE" id="PS50011"/>
    </source>
</evidence>
<dbReference type="Pfam" id="PF25873">
    <property type="entry name" value="WHD_MalT"/>
    <property type="match status" value="1"/>
</dbReference>
<evidence type="ECO:0000256" key="7">
    <source>
        <dbReference type="PROSITE-ProRule" id="PRU10141"/>
    </source>
</evidence>
<evidence type="ECO:0000313" key="9">
    <source>
        <dbReference type="EMBL" id="WUV46241.1"/>
    </source>
</evidence>
<dbReference type="InterPro" id="IPR017441">
    <property type="entry name" value="Protein_kinase_ATP_BS"/>
</dbReference>
<evidence type="ECO:0000256" key="2">
    <source>
        <dbReference type="ARBA" id="ARBA00022679"/>
    </source>
</evidence>
<dbReference type="PIRSF" id="PIRSF000574">
    <property type="entry name" value="Ser/Thr_PK_PknK_prd"/>
    <property type="match status" value="1"/>
</dbReference>
<dbReference type="InterPro" id="IPR000719">
    <property type="entry name" value="Prot_kinase_dom"/>
</dbReference>
<dbReference type="InterPro" id="IPR011009">
    <property type="entry name" value="Kinase-like_dom_sf"/>
</dbReference>
<keyword evidence="3 6" id="KW-0547">Nucleotide-binding</keyword>
<feature type="domain" description="Protein kinase" evidence="8">
    <location>
        <begin position="26"/>
        <end position="290"/>
    </location>
</feature>
<dbReference type="PROSITE" id="PS00108">
    <property type="entry name" value="PROTEIN_KINASE_ST"/>
    <property type="match status" value="1"/>
</dbReference>
<evidence type="ECO:0000313" key="10">
    <source>
        <dbReference type="Proteomes" id="UP001432062"/>
    </source>
</evidence>
<dbReference type="InterPro" id="IPR041664">
    <property type="entry name" value="AAA_16"/>
</dbReference>
<comment type="similarity">
    <text evidence="6">Belongs to the protein kinase superfamily.</text>
</comment>
<dbReference type="GO" id="GO:0016301">
    <property type="term" value="F:kinase activity"/>
    <property type="evidence" value="ECO:0007669"/>
    <property type="project" value="UniProtKB-KW"/>
</dbReference>
<keyword evidence="2 6" id="KW-0808">Transferase</keyword>
<dbReference type="CDD" id="cd14014">
    <property type="entry name" value="STKc_PknB_like"/>
    <property type="match status" value="1"/>
</dbReference>
<evidence type="ECO:0000256" key="1">
    <source>
        <dbReference type="ARBA" id="ARBA00022527"/>
    </source>
</evidence>
<dbReference type="PANTHER" id="PTHR43289:SF6">
    <property type="entry name" value="SERINE_THREONINE-PROTEIN KINASE NEKL-3"/>
    <property type="match status" value="1"/>
</dbReference>
<dbReference type="InterPro" id="IPR027417">
    <property type="entry name" value="P-loop_NTPase"/>
</dbReference>
<dbReference type="Gene3D" id="1.10.510.10">
    <property type="entry name" value="Transferase(Phosphotransferase) domain 1"/>
    <property type="match status" value="1"/>
</dbReference>
<dbReference type="SMART" id="SM00220">
    <property type="entry name" value="S_TKc"/>
    <property type="match status" value="1"/>
</dbReference>